<evidence type="ECO:0000256" key="2">
    <source>
        <dbReference type="ARBA" id="ARBA00023002"/>
    </source>
</evidence>
<dbReference type="AlphaFoldDB" id="A0A3N6MLZ4"/>
<dbReference type="Pfam" id="PF00676">
    <property type="entry name" value="E1_dh"/>
    <property type="match status" value="1"/>
</dbReference>
<reference evidence="5 6" key="1">
    <citation type="submission" date="2018-10" db="EMBL/GenBank/DDBJ databases">
        <title>Natrarchaeobius chitinivorans gen. nov., sp. nov., and Natrarchaeobius haloalkaliphilus sp. nov., alkaliphilic, chitin-utilizing haloarchaea from hypersaline alkaline lakes.</title>
        <authorList>
            <person name="Sorokin D.Y."/>
            <person name="Elcheninov A.G."/>
            <person name="Kostrikina N.A."/>
            <person name="Bale N.J."/>
            <person name="Sinninghe Damste J.S."/>
            <person name="Khijniak T.V."/>
            <person name="Kublanov I.V."/>
            <person name="Toshchakov S.V."/>
        </authorList>
    </citation>
    <scope>NUCLEOTIDE SEQUENCE [LARGE SCALE GENOMIC DNA]</scope>
    <source>
        <strain evidence="5 6">AArcht4T</strain>
    </source>
</reference>
<dbReference type="SUPFAM" id="SSF52922">
    <property type="entry name" value="TK C-terminal domain-like"/>
    <property type="match status" value="1"/>
</dbReference>
<dbReference type="InterPro" id="IPR029061">
    <property type="entry name" value="THDP-binding"/>
</dbReference>
<dbReference type="Gene3D" id="3.40.50.970">
    <property type="match status" value="2"/>
</dbReference>
<dbReference type="GO" id="GO:0006082">
    <property type="term" value="P:organic acid metabolic process"/>
    <property type="evidence" value="ECO:0007669"/>
    <property type="project" value="UniProtKB-ARBA"/>
</dbReference>
<dbReference type="Gene3D" id="3.40.50.920">
    <property type="match status" value="1"/>
</dbReference>
<evidence type="ECO:0000313" key="6">
    <source>
        <dbReference type="Proteomes" id="UP000282323"/>
    </source>
</evidence>
<sequence length="691" mass="75419">MQYGATIPFALAFIYDESEDTVAMSSQEEQQSDLDDQDRIELLRTMRRIREFESEMQVRFADGEVPGFLHLYIGEEAIAVGVEQALTENDYITSTHRGHGHCIARGLETDRMAAELYGKETGYCNGKGGSMHIADVDAGMLGANGIVAGGIPIATGAALSSKMRDSNEVAVSYFGDGALSQGAFHEAFNLAGLWNLPLVGIIENNQYGEMTGIEDHHPAESVDDLTVYGEPYGVNRVQVDGMDVEAVYSAASEAVERARAGKGPSLIECIAYRFEGHHEGDSEFYRDEDELNEWRQKDPIRTYPQELIDRSVLTESEYEEIEREIEAEIQDAVDFARQSDQPAPEAAYNGLYSDNVNANESSVPQSGDTEELTVREVISQTLGEEMEQNDRVFLQGIDVAGRGGTFNTLEGLAERFGEDRVRNTPISEVAIVGSGLGAAATGMRPVVEVMYSGFLGVAGDQLLNQVAKMRYMFGGKLDIPLTIRTQNTMGYEAAAQHSQALHNWIAAIPGIKVVCASTPADTKGLLKAAVRSDDPVMVFEHSGVYNRSGPVPTDEYVLPIGEAAVEREGEDVTVVATQVQLWNALEAAKRLESEGISVEVVNPRTIDPLDVETIAASARKTGRCVVVDDTPLSFGMQSELSSRISEEAFFDLDFPVQRIGIDDVPTPFSPPLEQEVVPDDEDIAETVRKLT</sequence>
<dbReference type="EMBL" id="REGA01000005">
    <property type="protein sequence ID" value="RQG95426.1"/>
    <property type="molecule type" value="Genomic_DNA"/>
</dbReference>
<feature type="domain" description="Transketolase-like pyrimidine-binding" evidence="4">
    <location>
        <begin position="372"/>
        <end position="547"/>
    </location>
</feature>
<dbReference type="Pfam" id="PF02779">
    <property type="entry name" value="Transket_pyr"/>
    <property type="match status" value="1"/>
</dbReference>
<keyword evidence="3" id="KW-0786">Thiamine pyrophosphate</keyword>
<name>A0A3N6MLZ4_NATCH</name>
<proteinExistence type="predicted"/>
<protein>
    <submittedName>
        <fullName evidence="5">Dehydrogenase</fullName>
    </submittedName>
</protein>
<comment type="caution">
    <text evidence="5">The sequence shown here is derived from an EMBL/GenBank/DDBJ whole genome shotgun (WGS) entry which is preliminary data.</text>
</comment>
<gene>
    <name evidence="5" type="ORF">EA473_08150</name>
</gene>
<evidence type="ECO:0000256" key="3">
    <source>
        <dbReference type="ARBA" id="ARBA00023052"/>
    </source>
</evidence>
<dbReference type="SUPFAM" id="SSF52518">
    <property type="entry name" value="Thiamin diphosphate-binding fold (THDP-binding)"/>
    <property type="match status" value="2"/>
</dbReference>
<dbReference type="SMART" id="SM00861">
    <property type="entry name" value="Transket_pyr"/>
    <property type="match status" value="1"/>
</dbReference>
<dbReference type="FunFam" id="3.40.50.970:FF:000001">
    <property type="entry name" value="Pyruvate dehydrogenase E1 beta subunit"/>
    <property type="match status" value="1"/>
</dbReference>
<dbReference type="InterPro" id="IPR009014">
    <property type="entry name" value="Transketo_C/PFOR_II"/>
</dbReference>
<dbReference type="InterPro" id="IPR005475">
    <property type="entry name" value="Transketolase-like_Pyr-bd"/>
</dbReference>
<keyword evidence="2" id="KW-0560">Oxidoreductase</keyword>
<evidence type="ECO:0000313" key="5">
    <source>
        <dbReference type="EMBL" id="RQG95426.1"/>
    </source>
</evidence>
<dbReference type="Proteomes" id="UP000282323">
    <property type="component" value="Unassembled WGS sequence"/>
</dbReference>
<dbReference type="Pfam" id="PF02780">
    <property type="entry name" value="Transketolase_C"/>
    <property type="match status" value="1"/>
</dbReference>
<organism evidence="5 6">
    <name type="scientific">Natrarchaeobius chitinivorans</name>
    <dbReference type="NCBI Taxonomy" id="1679083"/>
    <lineage>
        <taxon>Archaea</taxon>
        <taxon>Methanobacteriati</taxon>
        <taxon>Methanobacteriota</taxon>
        <taxon>Stenosarchaea group</taxon>
        <taxon>Halobacteria</taxon>
        <taxon>Halobacteriales</taxon>
        <taxon>Natrialbaceae</taxon>
        <taxon>Natrarchaeobius</taxon>
    </lineage>
</organism>
<dbReference type="InterPro" id="IPR033248">
    <property type="entry name" value="Transketolase_C"/>
</dbReference>
<dbReference type="FunFam" id="3.40.50.920:FF:000001">
    <property type="entry name" value="Pyruvate dehydrogenase E1 beta subunit"/>
    <property type="match status" value="1"/>
</dbReference>
<dbReference type="PANTHER" id="PTHR43257:SF2">
    <property type="entry name" value="PYRUVATE DEHYDROGENASE E1 COMPONENT SUBUNIT BETA"/>
    <property type="match status" value="1"/>
</dbReference>
<evidence type="ECO:0000256" key="1">
    <source>
        <dbReference type="ARBA" id="ARBA00001964"/>
    </source>
</evidence>
<comment type="cofactor">
    <cofactor evidence="1">
        <name>thiamine diphosphate</name>
        <dbReference type="ChEBI" id="CHEBI:58937"/>
    </cofactor>
</comment>
<dbReference type="CDD" id="cd02000">
    <property type="entry name" value="TPP_E1_PDC_ADC_BCADC"/>
    <property type="match status" value="1"/>
</dbReference>
<accession>A0A3N6MLZ4</accession>
<keyword evidence="6" id="KW-1185">Reference proteome</keyword>
<dbReference type="GO" id="GO:0044272">
    <property type="term" value="P:sulfur compound biosynthetic process"/>
    <property type="evidence" value="ECO:0007669"/>
    <property type="project" value="UniProtKB-ARBA"/>
</dbReference>
<dbReference type="InterPro" id="IPR001017">
    <property type="entry name" value="DH_E1"/>
</dbReference>
<dbReference type="CDD" id="cd07036">
    <property type="entry name" value="TPP_PYR_E1-PDHc-beta_like"/>
    <property type="match status" value="1"/>
</dbReference>
<dbReference type="PANTHER" id="PTHR43257">
    <property type="entry name" value="PYRUVATE DEHYDROGENASE E1 COMPONENT BETA SUBUNIT"/>
    <property type="match status" value="1"/>
</dbReference>
<evidence type="ECO:0000259" key="4">
    <source>
        <dbReference type="SMART" id="SM00861"/>
    </source>
</evidence>
<dbReference type="GO" id="GO:0016624">
    <property type="term" value="F:oxidoreductase activity, acting on the aldehyde or oxo group of donors, disulfide as acceptor"/>
    <property type="evidence" value="ECO:0007669"/>
    <property type="project" value="InterPro"/>
</dbReference>